<accession>A0AAP0QTP1</accession>
<reference evidence="3 5" key="1">
    <citation type="submission" date="2024-05" db="EMBL/GenBank/DDBJ databases">
        <title>Haplotype-resolved chromosome-level genome assembly of Huyou (Citrus changshanensis).</title>
        <authorList>
            <person name="Miao C."/>
            <person name="Chen W."/>
            <person name="Wu Y."/>
            <person name="Wang L."/>
            <person name="Zhao S."/>
            <person name="Grierson D."/>
            <person name="Xu C."/>
            <person name="Chen K."/>
        </authorList>
    </citation>
    <scope>NUCLEOTIDE SEQUENCE [LARGE SCALE GENOMIC DNA]</scope>
    <source>
        <strain evidence="3">01-14</strain>
        <tissue evidence="3">Leaf</tissue>
    </source>
</reference>
<evidence type="ECO:0000313" key="5">
    <source>
        <dbReference type="Proteomes" id="UP001428341"/>
    </source>
</evidence>
<evidence type="ECO:0000259" key="1">
    <source>
        <dbReference type="Pfam" id="PF13952"/>
    </source>
</evidence>
<evidence type="ECO:0000313" key="4">
    <source>
        <dbReference type="EMBL" id="KAK9214294.1"/>
    </source>
</evidence>
<dbReference type="PANTHER" id="PTHR48258:SF9">
    <property type="entry name" value="OS01G0348150 PROTEIN"/>
    <property type="match status" value="1"/>
</dbReference>
<dbReference type="EMBL" id="JBCGBO010000003">
    <property type="protein sequence ID" value="KAK9214284.1"/>
    <property type="molecule type" value="Genomic_DNA"/>
</dbReference>
<dbReference type="EMBL" id="JBCGBO010000003">
    <property type="protein sequence ID" value="KAK9214289.1"/>
    <property type="molecule type" value="Genomic_DNA"/>
</dbReference>
<evidence type="ECO:0000313" key="3">
    <source>
        <dbReference type="EMBL" id="KAK9214289.1"/>
    </source>
</evidence>
<dbReference type="Pfam" id="PF13952">
    <property type="entry name" value="DUF4216"/>
    <property type="match status" value="1"/>
</dbReference>
<dbReference type="EMBL" id="JBCGBO010000003">
    <property type="protein sequence ID" value="KAK9214294.1"/>
    <property type="molecule type" value="Genomic_DNA"/>
</dbReference>
<dbReference type="Proteomes" id="UP001428341">
    <property type="component" value="Unassembled WGS sequence"/>
</dbReference>
<protein>
    <recommendedName>
        <fullName evidence="1">DUF4216 domain-containing protein</fullName>
    </recommendedName>
</protein>
<feature type="domain" description="DUF4216" evidence="1">
    <location>
        <begin position="118"/>
        <end position="186"/>
    </location>
</feature>
<gene>
    <name evidence="2" type="ORF">WN944_006272</name>
    <name evidence="3" type="ORF">WN944_006277</name>
    <name evidence="4" type="ORF">WN944_006282</name>
</gene>
<dbReference type="InterPro" id="IPR025312">
    <property type="entry name" value="DUF4216"/>
</dbReference>
<dbReference type="PANTHER" id="PTHR48258">
    <property type="entry name" value="DUF4218 DOMAIN-CONTAINING PROTEIN-RELATED"/>
    <property type="match status" value="1"/>
</dbReference>
<comment type="caution">
    <text evidence="3">The sequence shown here is derived from an EMBL/GenBank/DDBJ whole genome shotgun (WGS) entry which is preliminary data.</text>
</comment>
<sequence>MAKGSSFTKAKNERWLSNEHNCTFSTWLNKKVYEMIDDDEDVSNILRWLSQGTRPFVVKHPGYDINGYRFHTRERDEQRVHQNSGVNLIAATLQVASAKDKNPILGDMSYYGVINEIWDLDYHMFRIPLFKCDWVQNNGGIKIDEFGFTLVDLNRLGHKSDPFILASQATQVFYVTDQLDKKWSVVSHMHRRCVPKKTSAEDIDIMMEHNPLTNGLPNIENLNDADRYARDGKHGIWIDA</sequence>
<organism evidence="3 5">
    <name type="scientific">Citrus x changshan-huyou</name>
    <dbReference type="NCBI Taxonomy" id="2935761"/>
    <lineage>
        <taxon>Eukaryota</taxon>
        <taxon>Viridiplantae</taxon>
        <taxon>Streptophyta</taxon>
        <taxon>Embryophyta</taxon>
        <taxon>Tracheophyta</taxon>
        <taxon>Spermatophyta</taxon>
        <taxon>Magnoliopsida</taxon>
        <taxon>eudicotyledons</taxon>
        <taxon>Gunneridae</taxon>
        <taxon>Pentapetalae</taxon>
        <taxon>rosids</taxon>
        <taxon>malvids</taxon>
        <taxon>Sapindales</taxon>
        <taxon>Rutaceae</taxon>
        <taxon>Aurantioideae</taxon>
        <taxon>Citrus</taxon>
    </lineage>
</organism>
<keyword evidence="5" id="KW-1185">Reference proteome</keyword>
<dbReference type="AlphaFoldDB" id="A0AAP0QTP1"/>
<proteinExistence type="predicted"/>
<name>A0AAP0QTP1_9ROSI</name>
<evidence type="ECO:0000313" key="2">
    <source>
        <dbReference type="EMBL" id="KAK9214284.1"/>
    </source>
</evidence>